<protein>
    <submittedName>
        <fullName evidence="1">Uncharacterized protein</fullName>
    </submittedName>
</protein>
<proteinExistence type="predicted"/>
<dbReference type="EMBL" id="CP058627">
    <property type="protein sequence ID" value="QLG89061.1"/>
    <property type="molecule type" value="Genomic_DNA"/>
</dbReference>
<dbReference type="Proteomes" id="UP000509597">
    <property type="component" value="Chromosome"/>
</dbReference>
<dbReference type="KEGG" id="chiz:HQ393_12880"/>
<evidence type="ECO:0000313" key="2">
    <source>
        <dbReference type="Proteomes" id="UP000509597"/>
    </source>
</evidence>
<evidence type="ECO:0000313" key="1">
    <source>
        <dbReference type="EMBL" id="QLG89061.1"/>
    </source>
</evidence>
<sequence length="151" mass="16257">MSLALSENLLGLICNSLLFSCDSVASHQTHRHGKTLFYVTTRKALMKKLFLKLLLSVLTTPALAVVPSLPPQSAAQSCFKSQTGNSIVFGDVAQQVRLCGNDGFKYILNINGRDKEFDARSCVSIVAAKINVTNGDVSACVSTLFYPGAEQ</sequence>
<name>A0A7H9BLX6_9NEIS</name>
<reference evidence="1 2" key="1">
    <citation type="submission" date="2020-07" db="EMBL/GenBank/DDBJ databases">
        <title>Complete genome sequence of Chitinibacter sp. 2T18.</title>
        <authorList>
            <person name="Bae J.-W."/>
            <person name="Choi J.-W."/>
        </authorList>
    </citation>
    <scope>NUCLEOTIDE SEQUENCE [LARGE SCALE GENOMIC DNA]</scope>
    <source>
        <strain evidence="1 2">2T18</strain>
    </source>
</reference>
<organism evidence="1 2">
    <name type="scientific">Chitinibacter bivalviorum</name>
    <dbReference type="NCBI Taxonomy" id="2739434"/>
    <lineage>
        <taxon>Bacteria</taxon>
        <taxon>Pseudomonadati</taxon>
        <taxon>Pseudomonadota</taxon>
        <taxon>Betaproteobacteria</taxon>
        <taxon>Neisseriales</taxon>
        <taxon>Chitinibacteraceae</taxon>
        <taxon>Chitinibacter</taxon>
    </lineage>
</organism>
<accession>A0A7H9BLX6</accession>
<dbReference type="RefSeq" id="WP_179355562.1">
    <property type="nucleotide sequence ID" value="NZ_CP058627.1"/>
</dbReference>
<keyword evidence="2" id="KW-1185">Reference proteome</keyword>
<dbReference type="AlphaFoldDB" id="A0A7H9BLX6"/>
<gene>
    <name evidence="1" type="ORF">HQ393_12880</name>
</gene>